<sequence>MERFDSQMLFSVFRNDDGENLLPFDELAELLQMDLAPGGGEGGGAAPAPYAPDAGLLIDPVGPLITAPLVTTAPPPGPIPADDRAAVMTHHSNMPSTSGGSSDHTRAQNWAGSNPSSDGDGAGEGRDGDGDSGDSDMDLTTQAPGVSGAGEAGGRGRRGSSKGGKGEGKASSGVKKRRQRNAEQMESNRVAQQKYRQRKKGEQSALQTAVDMLTVQVAALKAVEVRNSELEAATAALQSTVSQQAAAIASLQQHGAGQSAELEATRAALGHSQQQVAAQHKVILDQGAKLRLQEQVIASLKDRLKDEIDDAMKAVVPGTVCDKMVAAVKATLYGAKDVSGLQDILSQLPEHLVHEICKNIWQVCKESWPDLRSRCAAMACPASGMGATA</sequence>
<feature type="compositionally biased region" description="Polar residues" evidence="1">
    <location>
        <begin position="182"/>
        <end position="191"/>
    </location>
</feature>
<evidence type="ECO:0000313" key="3">
    <source>
        <dbReference type="EMBL" id="KAG2440988.1"/>
    </source>
</evidence>
<evidence type="ECO:0000256" key="1">
    <source>
        <dbReference type="SAM" id="MobiDB-lite"/>
    </source>
</evidence>
<dbReference type="CDD" id="cd14686">
    <property type="entry name" value="bZIP"/>
    <property type="match status" value="1"/>
</dbReference>
<comment type="caution">
    <text evidence="3">The sequence shown here is derived from an EMBL/GenBank/DDBJ whole genome shotgun (WGS) entry which is preliminary data.</text>
</comment>
<feature type="region of interest" description="Disordered" evidence="1">
    <location>
        <begin position="90"/>
        <end position="202"/>
    </location>
</feature>
<dbReference type="SUPFAM" id="SSF57959">
    <property type="entry name" value="Leucine zipper domain"/>
    <property type="match status" value="1"/>
</dbReference>
<name>A0A835TCZ6_CHLIN</name>
<reference evidence="3" key="1">
    <citation type="journal article" date="2020" name="bioRxiv">
        <title>Comparative genomics of Chlamydomonas.</title>
        <authorList>
            <person name="Craig R.J."/>
            <person name="Hasan A.R."/>
            <person name="Ness R.W."/>
            <person name="Keightley P.D."/>
        </authorList>
    </citation>
    <scope>NUCLEOTIDE SEQUENCE</scope>
    <source>
        <strain evidence="3">SAG 7.73</strain>
    </source>
</reference>
<organism evidence="3 4">
    <name type="scientific">Chlamydomonas incerta</name>
    <dbReference type="NCBI Taxonomy" id="51695"/>
    <lineage>
        <taxon>Eukaryota</taxon>
        <taxon>Viridiplantae</taxon>
        <taxon>Chlorophyta</taxon>
        <taxon>core chlorophytes</taxon>
        <taxon>Chlorophyceae</taxon>
        <taxon>CS clade</taxon>
        <taxon>Chlamydomonadales</taxon>
        <taxon>Chlamydomonadaceae</taxon>
        <taxon>Chlamydomonas</taxon>
    </lineage>
</organism>
<feature type="compositionally biased region" description="Polar residues" evidence="1">
    <location>
        <begin position="90"/>
        <end position="115"/>
    </location>
</feature>
<evidence type="ECO:0000313" key="4">
    <source>
        <dbReference type="Proteomes" id="UP000650467"/>
    </source>
</evidence>
<dbReference type="InterPro" id="IPR004827">
    <property type="entry name" value="bZIP"/>
</dbReference>
<dbReference type="OrthoDB" id="539328at2759"/>
<dbReference type="GO" id="GO:0003700">
    <property type="term" value="F:DNA-binding transcription factor activity"/>
    <property type="evidence" value="ECO:0007669"/>
    <property type="project" value="InterPro"/>
</dbReference>
<dbReference type="SMART" id="SM00338">
    <property type="entry name" value="BRLZ"/>
    <property type="match status" value="1"/>
</dbReference>
<protein>
    <recommendedName>
        <fullName evidence="2">BZIP domain-containing protein</fullName>
    </recommendedName>
</protein>
<accession>A0A835TCZ6</accession>
<gene>
    <name evidence="3" type="ORF">HXX76_003841</name>
</gene>
<dbReference type="Pfam" id="PF00170">
    <property type="entry name" value="bZIP_1"/>
    <property type="match status" value="1"/>
</dbReference>
<keyword evidence="4" id="KW-1185">Reference proteome</keyword>
<proteinExistence type="predicted"/>
<dbReference type="Proteomes" id="UP000650467">
    <property type="component" value="Unassembled WGS sequence"/>
</dbReference>
<evidence type="ECO:0000259" key="2">
    <source>
        <dbReference type="SMART" id="SM00338"/>
    </source>
</evidence>
<feature type="domain" description="BZIP" evidence="2">
    <location>
        <begin position="172"/>
        <end position="239"/>
    </location>
</feature>
<dbReference type="InterPro" id="IPR046347">
    <property type="entry name" value="bZIP_sf"/>
</dbReference>
<dbReference type="EMBL" id="JAEHOC010000006">
    <property type="protein sequence ID" value="KAG2440988.1"/>
    <property type="molecule type" value="Genomic_DNA"/>
</dbReference>
<dbReference type="AlphaFoldDB" id="A0A835TCZ6"/>